<evidence type="ECO:0000256" key="1">
    <source>
        <dbReference type="SAM" id="MobiDB-lite"/>
    </source>
</evidence>
<reference evidence="4" key="1">
    <citation type="submission" date="2025-08" db="UniProtKB">
        <authorList>
            <consortium name="RefSeq"/>
        </authorList>
    </citation>
    <scope>IDENTIFICATION</scope>
</reference>
<feature type="chain" id="PRO_5047040060" evidence="2">
    <location>
        <begin position="27"/>
        <end position="404"/>
    </location>
</feature>
<proteinExistence type="predicted"/>
<keyword evidence="3" id="KW-1185">Reference proteome</keyword>
<feature type="region of interest" description="Disordered" evidence="1">
    <location>
        <begin position="384"/>
        <end position="404"/>
    </location>
</feature>
<gene>
    <name evidence="4" type="primary">LOC106812866</name>
</gene>
<sequence>MAAPFVDVSVYLLLSVLVIRATGVAATGEEERAIDTLFGQGLGAEKRLEDASRRHTDKRGWNDGATFTYDDIVRELLRRSERLFLPKTEHSRSWPRAVRRQSYFDNLGGSNLMGKRTFDSLGGSNLMRKRTFDNLGGSNLIGKRTFDSLGGSNLMRKRTFDNLGGSNLIGKRTFDSLGGSNLMRKRTFDNLGGSNLIGKRPFDSLGGSNLMRKRTFDNLGGSNLIGKRTFDSLGGSNILGKRTFDSLGGSNIIGKRTFDSLGGSNLLDEDLKKKAQADAKSLTAFTRHKHSCSCQDTCPHRTSLFHGLRQSSLRTGRTILDIGPPKKQGFPDQREIQRYPSWDNHMGCEQQRVSPAVLVMRHEWSGNKGSAPLVPEEKALITKKEFPDMRHQHLQPHGGRTEIE</sequence>
<dbReference type="Proteomes" id="UP000695022">
    <property type="component" value="Unplaced"/>
</dbReference>
<keyword evidence="2" id="KW-0732">Signal</keyword>
<organism evidence="3 4">
    <name type="scientific">Priapulus caudatus</name>
    <name type="common">Priapulid worm</name>
    <dbReference type="NCBI Taxonomy" id="37621"/>
    <lineage>
        <taxon>Eukaryota</taxon>
        <taxon>Metazoa</taxon>
        <taxon>Ecdysozoa</taxon>
        <taxon>Scalidophora</taxon>
        <taxon>Priapulida</taxon>
        <taxon>Priapulimorpha</taxon>
        <taxon>Priapulimorphida</taxon>
        <taxon>Priapulidae</taxon>
        <taxon>Priapulus</taxon>
    </lineage>
</organism>
<evidence type="ECO:0000313" key="4">
    <source>
        <dbReference type="RefSeq" id="XP_014672344.1"/>
    </source>
</evidence>
<evidence type="ECO:0000313" key="3">
    <source>
        <dbReference type="Proteomes" id="UP000695022"/>
    </source>
</evidence>
<protein>
    <submittedName>
        <fullName evidence="4">Feeding circuit activating peptides-like</fullName>
    </submittedName>
</protein>
<accession>A0ABM1EJH3</accession>
<dbReference type="RefSeq" id="XP_014672344.1">
    <property type="nucleotide sequence ID" value="XM_014816858.1"/>
</dbReference>
<evidence type="ECO:0000256" key="2">
    <source>
        <dbReference type="SAM" id="SignalP"/>
    </source>
</evidence>
<dbReference type="GeneID" id="106812866"/>
<feature type="signal peptide" evidence="2">
    <location>
        <begin position="1"/>
        <end position="26"/>
    </location>
</feature>
<name>A0ABM1EJH3_PRICU</name>